<dbReference type="Proteomes" id="UP001501480">
    <property type="component" value="Unassembled WGS sequence"/>
</dbReference>
<dbReference type="InterPro" id="IPR005215">
    <property type="entry name" value="Trig_fac"/>
</dbReference>
<evidence type="ECO:0000256" key="5">
    <source>
        <dbReference type="ARBA" id="ARBA00022618"/>
    </source>
</evidence>
<dbReference type="InterPro" id="IPR046357">
    <property type="entry name" value="PPIase_dom_sf"/>
</dbReference>
<comment type="domain">
    <text evidence="11">Consists of 3 domains; the N-terminus binds the ribosome, the middle domain has PPIase activity, while the C-terminus has intrinsic chaperone activity on its own.</text>
</comment>
<proteinExistence type="inferred from homology"/>
<dbReference type="Pfam" id="PF16655">
    <property type="entry name" value="PhoD_N"/>
    <property type="match status" value="1"/>
</dbReference>
<keyword evidence="6 11" id="KW-0697">Rotamase</keyword>
<evidence type="ECO:0000256" key="2">
    <source>
        <dbReference type="ARBA" id="ARBA00005464"/>
    </source>
</evidence>
<comment type="caution">
    <text evidence="17">The sequence shown here is derived from an EMBL/GenBank/DDBJ whole genome shotgun (WGS) entry which is preliminary data.</text>
</comment>
<feature type="compositionally biased region" description="Basic residues" evidence="15">
    <location>
        <begin position="1"/>
        <end position="14"/>
    </location>
</feature>
<evidence type="ECO:0000256" key="8">
    <source>
        <dbReference type="ARBA" id="ARBA00023235"/>
    </source>
</evidence>
<evidence type="ECO:0000256" key="13">
    <source>
        <dbReference type="RuleBase" id="RU003914"/>
    </source>
</evidence>
<evidence type="ECO:0000256" key="10">
    <source>
        <dbReference type="ARBA" id="ARBA00029986"/>
    </source>
</evidence>
<dbReference type="InterPro" id="IPR036611">
    <property type="entry name" value="Trigger_fac_ribosome-bd_sf"/>
</dbReference>
<dbReference type="InterPro" id="IPR027304">
    <property type="entry name" value="Trigger_fact/SurA_dom_sf"/>
</dbReference>
<feature type="region of interest" description="Disordered" evidence="15">
    <location>
        <begin position="1"/>
        <end position="24"/>
    </location>
</feature>
<evidence type="ECO:0000256" key="7">
    <source>
        <dbReference type="ARBA" id="ARBA00023186"/>
    </source>
</evidence>
<dbReference type="Gene3D" id="3.10.50.40">
    <property type="match status" value="1"/>
</dbReference>
<dbReference type="EMBL" id="BAAAPY010000003">
    <property type="protein sequence ID" value="GAA2074437.1"/>
    <property type="molecule type" value="Genomic_DNA"/>
</dbReference>
<evidence type="ECO:0000313" key="17">
    <source>
        <dbReference type="EMBL" id="GAA2074437.1"/>
    </source>
</evidence>
<evidence type="ECO:0000256" key="12">
    <source>
        <dbReference type="PROSITE-ProRule" id="PRU00277"/>
    </source>
</evidence>
<reference evidence="18" key="1">
    <citation type="journal article" date="2019" name="Int. J. Syst. Evol. Microbiol.">
        <title>The Global Catalogue of Microorganisms (GCM) 10K type strain sequencing project: providing services to taxonomists for standard genome sequencing and annotation.</title>
        <authorList>
            <consortium name="The Broad Institute Genomics Platform"/>
            <consortium name="The Broad Institute Genome Sequencing Center for Infectious Disease"/>
            <person name="Wu L."/>
            <person name="Ma J."/>
        </authorList>
    </citation>
    <scope>NUCLEOTIDE SEQUENCE [LARGE SCALE GENOMIC DNA]</scope>
    <source>
        <strain evidence="18">JCM 15749</strain>
    </source>
</reference>
<dbReference type="NCBIfam" id="TIGR00115">
    <property type="entry name" value="tig"/>
    <property type="match status" value="1"/>
</dbReference>
<dbReference type="Gene3D" id="2.60.40.380">
    <property type="entry name" value="Purple acid phosphatase-like, N-terminal"/>
    <property type="match status" value="1"/>
</dbReference>
<comment type="subcellular location">
    <subcellularLocation>
        <location evidence="11">Cytoplasm</location>
    </subcellularLocation>
    <text evidence="11">About half TF is bound to the ribosome near the polypeptide exit tunnel while the other half is free in the cytoplasm.</text>
</comment>
<evidence type="ECO:0000256" key="15">
    <source>
        <dbReference type="SAM" id="MobiDB-lite"/>
    </source>
</evidence>
<evidence type="ECO:0000256" key="11">
    <source>
        <dbReference type="HAMAP-Rule" id="MF_00303"/>
    </source>
</evidence>
<keyword evidence="7 11" id="KW-0143">Chaperone</keyword>
<feature type="domain" description="PPIase FKBP-type" evidence="16">
    <location>
        <begin position="293"/>
        <end position="343"/>
    </location>
</feature>
<evidence type="ECO:0000256" key="3">
    <source>
        <dbReference type="ARBA" id="ARBA00013194"/>
    </source>
</evidence>
<keyword evidence="11" id="KW-0963">Cytoplasm</keyword>
<organism evidence="17 18">
    <name type="scientific">Aeromicrobium halocynthiae</name>
    <dbReference type="NCBI Taxonomy" id="560557"/>
    <lineage>
        <taxon>Bacteria</taxon>
        <taxon>Bacillati</taxon>
        <taxon>Actinomycetota</taxon>
        <taxon>Actinomycetes</taxon>
        <taxon>Propionibacteriales</taxon>
        <taxon>Nocardioidaceae</taxon>
        <taxon>Aeromicrobium</taxon>
    </lineage>
</organism>
<keyword evidence="8 11" id="KW-0413">Isomerase</keyword>
<evidence type="ECO:0000259" key="16">
    <source>
        <dbReference type="PROSITE" id="PS50059"/>
    </source>
</evidence>
<evidence type="ECO:0000256" key="9">
    <source>
        <dbReference type="ARBA" id="ARBA00023306"/>
    </source>
</evidence>
<comment type="similarity">
    <text evidence="2 11 13">Belongs to the FKBP-type PPIase family. Tig subfamily.</text>
</comment>
<protein>
    <recommendedName>
        <fullName evidence="4 11">Trigger factor</fullName>
        <shortName evidence="11">TF</shortName>
        <ecNumber evidence="3 11">5.2.1.8</ecNumber>
    </recommendedName>
    <alternativeName>
        <fullName evidence="10 11">PPIase</fullName>
    </alternativeName>
</protein>
<gene>
    <name evidence="11 17" type="primary">tig</name>
    <name evidence="17" type="ORF">GCM10009821_11480</name>
</gene>
<feature type="coiled-coil region" evidence="14">
    <location>
        <begin position="252"/>
        <end position="279"/>
    </location>
</feature>
<dbReference type="HAMAP" id="MF_00303">
    <property type="entry name" value="Trigger_factor_Tig"/>
    <property type="match status" value="1"/>
</dbReference>
<dbReference type="RefSeq" id="WP_344325725.1">
    <property type="nucleotide sequence ID" value="NZ_BAAAPY010000003.1"/>
</dbReference>
<comment type="function">
    <text evidence="11">Involved in protein export. Acts as a chaperone by maintaining the newly synthesized protein in an open conformation. Functions as a peptidyl-prolyl cis-trans isomerase.</text>
</comment>
<keyword evidence="9 11" id="KW-0131">Cell cycle</keyword>
<dbReference type="InterPro" id="IPR032093">
    <property type="entry name" value="PhoD_N"/>
</dbReference>
<comment type="catalytic activity">
    <reaction evidence="1 11 12">
        <text>[protein]-peptidylproline (omega=180) = [protein]-peptidylproline (omega=0)</text>
        <dbReference type="Rhea" id="RHEA:16237"/>
        <dbReference type="Rhea" id="RHEA-COMP:10747"/>
        <dbReference type="Rhea" id="RHEA-COMP:10748"/>
        <dbReference type="ChEBI" id="CHEBI:83833"/>
        <dbReference type="ChEBI" id="CHEBI:83834"/>
        <dbReference type="EC" id="5.2.1.8"/>
    </reaction>
</comment>
<accession>A0ABP5HEY2</accession>
<evidence type="ECO:0000256" key="6">
    <source>
        <dbReference type="ARBA" id="ARBA00023110"/>
    </source>
</evidence>
<dbReference type="SUPFAM" id="SSF102735">
    <property type="entry name" value="Trigger factor ribosome-binding domain"/>
    <property type="match status" value="1"/>
</dbReference>
<feature type="region of interest" description="Disordered" evidence="15">
    <location>
        <begin position="553"/>
        <end position="584"/>
    </location>
</feature>
<evidence type="ECO:0000313" key="18">
    <source>
        <dbReference type="Proteomes" id="UP001501480"/>
    </source>
</evidence>
<dbReference type="InterPro" id="IPR008880">
    <property type="entry name" value="Trigger_fac_C"/>
</dbReference>
<dbReference type="InterPro" id="IPR008881">
    <property type="entry name" value="Trigger_fac_ribosome-bd_bac"/>
</dbReference>
<dbReference type="Pfam" id="PF05697">
    <property type="entry name" value="Trigger_N"/>
    <property type="match status" value="1"/>
</dbReference>
<dbReference type="Pfam" id="PF05698">
    <property type="entry name" value="Trigger_C"/>
    <property type="match status" value="1"/>
</dbReference>
<dbReference type="InterPro" id="IPR037041">
    <property type="entry name" value="Trigger_fac_C_sf"/>
</dbReference>
<dbReference type="Pfam" id="PF00254">
    <property type="entry name" value="FKBP_C"/>
    <property type="match status" value="1"/>
</dbReference>
<dbReference type="PANTHER" id="PTHR30560:SF3">
    <property type="entry name" value="TRIGGER FACTOR-LIKE PROTEIN TIG, CHLOROPLASTIC"/>
    <property type="match status" value="1"/>
</dbReference>
<keyword evidence="18" id="KW-1185">Reference proteome</keyword>
<dbReference type="SUPFAM" id="SSF109998">
    <property type="entry name" value="Triger factor/SurA peptide-binding domain-like"/>
    <property type="match status" value="1"/>
</dbReference>
<feature type="compositionally biased region" description="Acidic residues" evidence="15">
    <location>
        <begin position="574"/>
        <end position="584"/>
    </location>
</feature>
<dbReference type="EC" id="5.2.1.8" evidence="3 11"/>
<sequence>MEPRSTGRRARRRPGTGVFQHGVASGDPLPHAVLLGTRVTVRPDAVPGSGVGEAVDVAWEVSRRPDFGTLAADEANERCSRPEGALERAIRARRCLHERLERRPRAVVADVRLEPAPWRPTTPVAHPGVPHVKSSTESLSPTRVKLTIEVPFEEFKPNLDKAYKQIGGQIQVPGFRKGKVPAAIVDQRVGRDAVLSEAVNAALPDWYRQALEETNVQPLSQPEIDLTKFADGEDIEITAELDVRPELDLPDLADITVKVEDAEVTAEDVTEQIDALRERFATTTDVERPAADGDALTIDLVAKDKDGEPIDGAEANAMPYTVGSGVLLDGLDDAVTGLSAGEEVTFSTELVGGELKGTPVDVTVTVVDVKERTLPELDEEFVQTASQFDTVEEFTADVRERLVRGKRMEQAGQARDLVLDEIIGKVEAPVPDELLAAELGARREQVAQQLAQAGLTMENYLEDEGQTAEEFDAELERRTRDAIVAQFVLDQVVAEQEIGLDDTELSQHIMQRAQQSGQDPNAYVQHIMEHNHVPEMVSEVLRGKALASLVEGATVTDESGNDLRLSQLRGDGTYADEETDGDDA</sequence>
<name>A0ABP5HEY2_9ACTN</name>
<evidence type="ECO:0000256" key="1">
    <source>
        <dbReference type="ARBA" id="ARBA00000971"/>
    </source>
</evidence>
<dbReference type="Gene3D" id="1.10.3120.10">
    <property type="entry name" value="Trigger factor, C-terminal domain"/>
    <property type="match status" value="1"/>
</dbReference>
<evidence type="ECO:0000256" key="14">
    <source>
        <dbReference type="SAM" id="Coils"/>
    </source>
</evidence>
<dbReference type="Gene3D" id="3.30.70.1050">
    <property type="entry name" value="Trigger factor ribosome-binding domain"/>
    <property type="match status" value="1"/>
</dbReference>
<dbReference type="InterPro" id="IPR001179">
    <property type="entry name" value="PPIase_FKBP_dom"/>
</dbReference>
<evidence type="ECO:0000256" key="4">
    <source>
        <dbReference type="ARBA" id="ARBA00016902"/>
    </source>
</evidence>
<dbReference type="SUPFAM" id="SSF54534">
    <property type="entry name" value="FKBP-like"/>
    <property type="match status" value="1"/>
</dbReference>
<dbReference type="PROSITE" id="PS50059">
    <property type="entry name" value="FKBP_PPIASE"/>
    <property type="match status" value="1"/>
</dbReference>
<dbReference type="PANTHER" id="PTHR30560">
    <property type="entry name" value="TRIGGER FACTOR CHAPERONE AND PEPTIDYL-PROLYL CIS/TRANS ISOMERASE"/>
    <property type="match status" value="1"/>
</dbReference>
<keyword evidence="14" id="KW-0175">Coiled coil</keyword>
<keyword evidence="5 11" id="KW-0132">Cell division</keyword>